<protein>
    <submittedName>
        <fullName evidence="8">ABC-3 protein</fullName>
    </submittedName>
</protein>
<evidence type="ECO:0000256" key="5">
    <source>
        <dbReference type="ARBA" id="ARBA00023136"/>
    </source>
</evidence>
<comment type="similarity">
    <text evidence="2 6">Belongs to the ABC-3 integral membrane protein family.</text>
</comment>
<proteinExistence type="inferred from homology"/>
<feature type="transmembrane region" description="Helical" evidence="7">
    <location>
        <begin position="222"/>
        <end position="242"/>
    </location>
</feature>
<organism evidence="8 9">
    <name type="scientific">Calothrix parasitica NIES-267</name>
    <dbReference type="NCBI Taxonomy" id="1973488"/>
    <lineage>
        <taxon>Bacteria</taxon>
        <taxon>Bacillati</taxon>
        <taxon>Cyanobacteriota</taxon>
        <taxon>Cyanophyceae</taxon>
        <taxon>Nostocales</taxon>
        <taxon>Calotrichaceae</taxon>
        <taxon>Calothrix</taxon>
    </lineage>
</organism>
<feature type="transmembrane region" description="Helical" evidence="7">
    <location>
        <begin position="135"/>
        <end position="153"/>
    </location>
</feature>
<feature type="transmembrane region" description="Helical" evidence="7">
    <location>
        <begin position="65"/>
        <end position="83"/>
    </location>
</feature>
<feature type="transmembrane region" description="Helical" evidence="7">
    <location>
        <begin position="95"/>
        <end position="115"/>
    </location>
</feature>
<keyword evidence="6" id="KW-0813">Transport</keyword>
<evidence type="ECO:0000313" key="8">
    <source>
        <dbReference type="EMBL" id="BAY80639.1"/>
    </source>
</evidence>
<dbReference type="GO" id="GO:0055085">
    <property type="term" value="P:transmembrane transport"/>
    <property type="evidence" value="ECO:0007669"/>
    <property type="project" value="InterPro"/>
</dbReference>
<keyword evidence="5 7" id="KW-0472">Membrane</keyword>
<reference evidence="8 9" key="1">
    <citation type="submission" date="2017-06" db="EMBL/GenBank/DDBJ databases">
        <title>Genome sequencing of cyanobaciteial culture collection at National Institute for Environmental Studies (NIES).</title>
        <authorList>
            <person name="Hirose Y."/>
            <person name="Shimura Y."/>
            <person name="Fujisawa T."/>
            <person name="Nakamura Y."/>
            <person name="Kawachi M."/>
        </authorList>
    </citation>
    <scope>NUCLEOTIDE SEQUENCE [LARGE SCALE GENOMIC DNA]</scope>
    <source>
        <strain evidence="8 9">NIES-267</strain>
    </source>
</reference>
<keyword evidence="3 6" id="KW-0812">Transmembrane</keyword>
<keyword evidence="4 7" id="KW-1133">Transmembrane helix</keyword>
<dbReference type="GO" id="GO:0071281">
    <property type="term" value="P:cellular response to iron ion"/>
    <property type="evidence" value="ECO:0007669"/>
    <property type="project" value="UniProtKB-ARBA"/>
</dbReference>
<accession>A0A1Z4LHI7</accession>
<evidence type="ECO:0000256" key="7">
    <source>
        <dbReference type="SAM" id="Phobius"/>
    </source>
</evidence>
<feature type="transmembrane region" description="Helical" evidence="7">
    <location>
        <begin position="197"/>
        <end position="215"/>
    </location>
</feature>
<feature type="transmembrane region" description="Helical" evidence="7">
    <location>
        <begin position="17"/>
        <end position="37"/>
    </location>
</feature>
<feature type="transmembrane region" description="Helical" evidence="7">
    <location>
        <begin position="42"/>
        <end position="59"/>
    </location>
</feature>
<dbReference type="EMBL" id="AP018227">
    <property type="protein sequence ID" value="BAY80639.1"/>
    <property type="molecule type" value="Genomic_DNA"/>
</dbReference>
<dbReference type="InterPro" id="IPR037294">
    <property type="entry name" value="ABC_BtuC-like"/>
</dbReference>
<keyword evidence="9" id="KW-1185">Reference proteome</keyword>
<evidence type="ECO:0000256" key="6">
    <source>
        <dbReference type="RuleBase" id="RU003943"/>
    </source>
</evidence>
<name>A0A1Z4LHI7_9CYAN</name>
<dbReference type="GO" id="GO:0010043">
    <property type="term" value="P:response to zinc ion"/>
    <property type="evidence" value="ECO:0007669"/>
    <property type="project" value="TreeGrafter"/>
</dbReference>
<dbReference type="Gene3D" id="1.10.3470.10">
    <property type="entry name" value="ABC transporter involved in vitamin B12 uptake, BtuC"/>
    <property type="match status" value="1"/>
</dbReference>
<evidence type="ECO:0000256" key="2">
    <source>
        <dbReference type="ARBA" id="ARBA00008034"/>
    </source>
</evidence>
<dbReference type="PANTHER" id="PTHR30477:SF13">
    <property type="entry name" value="IRON TRANSPORT SYSTEM MEMBRANE PROTEIN HI_0360-RELATED"/>
    <property type="match status" value="1"/>
</dbReference>
<dbReference type="GO" id="GO:0043190">
    <property type="term" value="C:ATP-binding cassette (ABC) transporter complex"/>
    <property type="evidence" value="ECO:0007669"/>
    <property type="project" value="InterPro"/>
</dbReference>
<feature type="transmembrane region" description="Helical" evidence="7">
    <location>
        <begin position="174"/>
        <end position="191"/>
    </location>
</feature>
<feature type="transmembrane region" description="Helical" evidence="7">
    <location>
        <begin position="248"/>
        <end position="272"/>
    </location>
</feature>
<evidence type="ECO:0000313" key="9">
    <source>
        <dbReference type="Proteomes" id="UP000218418"/>
    </source>
</evidence>
<dbReference type="FunFam" id="1.10.3470.10:FF:000003">
    <property type="entry name" value="Iron ABC transporter permease SitD"/>
    <property type="match status" value="1"/>
</dbReference>
<dbReference type="PANTHER" id="PTHR30477">
    <property type="entry name" value="ABC-TRANSPORTER METAL-BINDING PROTEIN"/>
    <property type="match status" value="1"/>
</dbReference>
<dbReference type="Proteomes" id="UP000218418">
    <property type="component" value="Chromosome"/>
</dbReference>
<dbReference type="InterPro" id="IPR001626">
    <property type="entry name" value="ABC_TroCD"/>
</dbReference>
<gene>
    <name evidence="8" type="ORF">NIES267_00960</name>
</gene>
<evidence type="ECO:0000256" key="1">
    <source>
        <dbReference type="ARBA" id="ARBA00004141"/>
    </source>
</evidence>
<evidence type="ECO:0000256" key="4">
    <source>
        <dbReference type="ARBA" id="ARBA00022989"/>
    </source>
</evidence>
<dbReference type="Pfam" id="PF00950">
    <property type="entry name" value="ABC-3"/>
    <property type="match status" value="1"/>
</dbReference>
<dbReference type="AlphaFoldDB" id="A0A1Z4LHI7"/>
<sequence length="296" mass="31842">MLNLLLEPLSFGFMRDAFLIAASLGILCSVVGSYLIVQRQGILGDVIAHAVLPGIAIAIFLGIDIFLGAFVCGTFSTFVIAWIESQSRVKVDAAMALVFSGFLALGIMLISVLKSKVDLHHFLFGDILGVTSEDVFRTLIITFVTLLLVKLCYKELLFYTFDPLGAQASGLPVNVIKFGLTAAITLTIIASMQAVGVVLVISLLIGPGVTAFLLVKELHQMMLLGSVIGIIGSVGGLYISYYQNVPSGASIVLFISGLFLLALLFSPSQGILTRPKVRKIKRSERVLHEVSEVKHK</sequence>
<dbReference type="CDD" id="cd06550">
    <property type="entry name" value="TM_ABC_iron-siderophores_like"/>
    <property type="match status" value="1"/>
</dbReference>
<dbReference type="SUPFAM" id="SSF81345">
    <property type="entry name" value="ABC transporter involved in vitamin B12 uptake, BtuC"/>
    <property type="match status" value="1"/>
</dbReference>
<evidence type="ECO:0000256" key="3">
    <source>
        <dbReference type="ARBA" id="ARBA00022692"/>
    </source>
</evidence>
<dbReference type="OrthoDB" id="9788905at2"/>
<comment type="subcellular location">
    <subcellularLocation>
        <location evidence="6">Cell membrane</location>
        <topology evidence="6">Multi-pass membrane protein</topology>
    </subcellularLocation>
    <subcellularLocation>
        <location evidence="1">Membrane</location>
        <topology evidence="1">Multi-pass membrane protein</topology>
    </subcellularLocation>
</comment>